<feature type="DNA-binding region" description="OmpR/PhoB-type" evidence="3">
    <location>
        <begin position="143"/>
        <end position="244"/>
    </location>
</feature>
<evidence type="ECO:0000256" key="1">
    <source>
        <dbReference type="ARBA" id="ARBA00023125"/>
    </source>
</evidence>
<dbReference type="SUPFAM" id="SSF46894">
    <property type="entry name" value="C-terminal effector domain of the bipartite response regulators"/>
    <property type="match status" value="1"/>
</dbReference>
<dbReference type="GO" id="GO:0000156">
    <property type="term" value="F:phosphorelay response regulator activity"/>
    <property type="evidence" value="ECO:0007669"/>
    <property type="project" value="TreeGrafter"/>
</dbReference>
<dbReference type="AlphaFoldDB" id="A0A833PRF7"/>
<accession>A0A833PRF7</accession>
<evidence type="ECO:0000256" key="3">
    <source>
        <dbReference type="PROSITE-ProRule" id="PRU01091"/>
    </source>
</evidence>
<feature type="modified residue" description="4-aspartylphosphate" evidence="2">
    <location>
        <position position="70"/>
    </location>
</feature>
<evidence type="ECO:0000313" key="6">
    <source>
        <dbReference type="EMBL" id="KAF1036092.1"/>
    </source>
</evidence>
<evidence type="ECO:0000256" key="2">
    <source>
        <dbReference type="PROSITE-ProRule" id="PRU00169"/>
    </source>
</evidence>
<evidence type="ECO:0000259" key="4">
    <source>
        <dbReference type="PROSITE" id="PS50110"/>
    </source>
</evidence>
<reference evidence="7" key="1">
    <citation type="journal article" date="2020" name="MBio">
        <title>Horizontal gene transfer to a defensive symbiont with a reduced genome amongst a multipartite beetle microbiome.</title>
        <authorList>
            <person name="Waterworth S.C."/>
            <person name="Florez L.V."/>
            <person name="Rees E.R."/>
            <person name="Hertweck C."/>
            <person name="Kaltenpoth M."/>
            <person name="Kwan J.C."/>
        </authorList>
    </citation>
    <scope>NUCLEOTIDE SEQUENCE [LARGE SCALE GENOMIC DNA]</scope>
</reference>
<dbReference type="InterPro" id="IPR036388">
    <property type="entry name" value="WH-like_DNA-bd_sf"/>
</dbReference>
<dbReference type="Gene3D" id="3.40.50.2300">
    <property type="match status" value="1"/>
</dbReference>
<dbReference type="Gene3D" id="6.10.250.690">
    <property type="match status" value="1"/>
</dbReference>
<dbReference type="InterPro" id="IPR039420">
    <property type="entry name" value="WalR-like"/>
</dbReference>
<proteinExistence type="predicted"/>
<dbReference type="CDD" id="cd17574">
    <property type="entry name" value="REC_OmpR"/>
    <property type="match status" value="1"/>
</dbReference>
<name>A0A833PRF7_BURL3</name>
<dbReference type="CDD" id="cd00383">
    <property type="entry name" value="trans_reg_C"/>
    <property type="match status" value="1"/>
</dbReference>
<dbReference type="Pfam" id="PF00072">
    <property type="entry name" value="Response_reg"/>
    <property type="match status" value="1"/>
</dbReference>
<comment type="caution">
    <text evidence="6">The sequence shown here is derived from an EMBL/GenBank/DDBJ whole genome shotgun (WGS) entry which is preliminary data.</text>
</comment>
<dbReference type="InterPro" id="IPR001867">
    <property type="entry name" value="OmpR/PhoB-type_DNA-bd"/>
</dbReference>
<dbReference type="Pfam" id="PF00486">
    <property type="entry name" value="Trans_reg_C"/>
    <property type="match status" value="1"/>
</dbReference>
<dbReference type="PANTHER" id="PTHR48111">
    <property type="entry name" value="REGULATOR OF RPOS"/>
    <property type="match status" value="1"/>
</dbReference>
<dbReference type="PANTHER" id="PTHR48111:SF59">
    <property type="entry name" value="TRANSCRIPTIONAL REGULATORY PROTEIN BAER"/>
    <property type="match status" value="1"/>
</dbReference>
<gene>
    <name evidence="6" type="primary">baeR_1</name>
    <name evidence="6" type="ORF">GAK33_04095</name>
</gene>
<dbReference type="Gene3D" id="1.10.10.10">
    <property type="entry name" value="Winged helix-like DNA-binding domain superfamily/Winged helix DNA-binding domain"/>
    <property type="match status" value="1"/>
</dbReference>
<dbReference type="InterPro" id="IPR011006">
    <property type="entry name" value="CheY-like_superfamily"/>
</dbReference>
<dbReference type="SUPFAM" id="SSF52172">
    <property type="entry name" value="CheY-like"/>
    <property type="match status" value="1"/>
</dbReference>
<keyword evidence="2" id="KW-0597">Phosphoprotein</keyword>
<organism evidence="6 7">
    <name type="scientific">Burkholderia lata (strain ATCC 17760 / DSM 23089 / LMG 22485 / NCIMB 9086 / R18194 / 383)</name>
    <dbReference type="NCBI Taxonomy" id="482957"/>
    <lineage>
        <taxon>Bacteria</taxon>
        <taxon>Pseudomonadati</taxon>
        <taxon>Pseudomonadota</taxon>
        <taxon>Betaproteobacteria</taxon>
        <taxon>Burkholderiales</taxon>
        <taxon>Burkholderiaceae</taxon>
        <taxon>Burkholderia</taxon>
        <taxon>Burkholderia cepacia complex</taxon>
    </lineage>
</organism>
<feature type="domain" description="Response regulatory" evidence="4">
    <location>
        <begin position="21"/>
        <end position="134"/>
    </location>
</feature>
<dbReference type="SMART" id="SM00448">
    <property type="entry name" value="REC"/>
    <property type="match status" value="1"/>
</dbReference>
<dbReference type="GO" id="GO:0005829">
    <property type="term" value="C:cytosol"/>
    <property type="evidence" value="ECO:0007669"/>
    <property type="project" value="TreeGrafter"/>
</dbReference>
<dbReference type="GO" id="GO:0000976">
    <property type="term" value="F:transcription cis-regulatory region binding"/>
    <property type="evidence" value="ECO:0007669"/>
    <property type="project" value="TreeGrafter"/>
</dbReference>
<dbReference type="InterPro" id="IPR016032">
    <property type="entry name" value="Sig_transdc_resp-reg_C-effctor"/>
</dbReference>
<dbReference type="PROSITE" id="PS51755">
    <property type="entry name" value="OMPR_PHOB"/>
    <property type="match status" value="1"/>
</dbReference>
<dbReference type="EMBL" id="WNDV01000013">
    <property type="protein sequence ID" value="KAF1036092.1"/>
    <property type="molecule type" value="Genomic_DNA"/>
</dbReference>
<dbReference type="GO" id="GO:0032993">
    <property type="term" value="C:protein-DNA complex"/>
    <property type="evidence" value="ECO:0007669"/>
    <property type="project" value="TreeGrafter"/>
</dbReference>
<feature type="domain" description="OmpR/PhoB-type" evidence="5">
    <location>
        <begin position="143"/>
        <end position="244"/>
    </location>
</feature>
<evidence type="ECO:0000259" key="5">
    <source>
        <dbReference type="PROSITE" id="PS51755"/>
    </source>
</evidence>
<dbReference type="SMART" id="SM00862">
    <property type="entry name" value="Trans_reg_C"/>
    <property type="match status" value="1"/>
</dbReference>
<dbReference type="GO" id="GO:0006355">
    <property type="term" value="P:regulation of DNA-templated transcription"/>
    <property type="evidence" value="ECO:0007669"/>
    <property type="project" value="InterPro"/>
</dbReference>
<dbReference type="InterPro" id="IPR001789">
    <property type="entry name" value="Sig_transdc_resp-reg_receiver"/>
</dbReference>
<dbReference type="PROSITE" id="PS50110">
    <property type="entry name" value="RESPONSE_REGULATORY"/>
    <property type="match status" value="1"/>
</dbReference>
<keyword evidence="1 3" id="KW-0238">DNA-binding</keyword>
<evidence type="ECO:0000313" key="7">
    <source>
        <dbReference type="Proteomes" id="UP000467522"/>
    </source>
</evidence>
<sequence length="246" mass="27687">MLRRRPTYRSRSLPVNPMNPLILIAEDDPEIAEILDAYLAHDGFRTYRVSHGQAVLDVQPVLKPDLILLDVRMPQKDGWEVLVELRRRVDTPIVIITALDREIDRLQGLRFGADDYITKPFNPAEVVARIRAILRRLETASSGRFIKVGNLEIDTQSYLTTVRTDSGETGVSLTLTEFRLLAHLAGSPNRVFTRSELIDACLADVDALERTVDSHISRLRKKLECAGASGTPEVMRGVGYRLRSTQ</sequence>
<protein>
    <submittedName>
        <fullName evidence="6">Transcriptional regulatory protein BaeR</fullName>
    </submittedName>
</protein>
<dbReference type="Proteomes" id="UP000467522">
    <property type="component" value="Unassembled WGS sequence"/>
</dbReference>